<gene>
    <name evidence="12" type="ORF">NA8A_02535</name>
</gene>
<dbReference type="PANTHER" id="PTHR30582">
    <property type="entry name" value="L,D-TRANSPEPTIDASE"/>
    <property type="match status" value="1"/>
</dbReference>
<organism evidence="12 13">
    <name type="scientific">Nitratireductor indicus C115</name>
    <dbReference type="NCBI Taxonomy" id="1231190"/>
    <lineage>
        <taxon>Bacteria</taxon>
        <taxon>Pseudomonadati</taxon>
        <taxon>Pseudomonadota</taxon>
        <taxon>Alphaproteobacteria</taxon>
        <taxon>Hyphomicrobiales</taxon>
        <taxon>Phyllobacteriaceae</taxon>
        <taxon>Nitratireductor</taxon>
    </lineage>
</organism>
<dbReference type="GO" id="GO:0016757">
    <property type="term" value="F:glycosyltransferase activity"/>
    <property type="evidence" value="ECO:0007669"/>
    <property type="project" value="UniProtKB-KW"/>
</dbReference>
<keyword evidence="10" id="KW-0732">Signal</keyword>
<dbReference type="AlphaFoldDB" id="K2NAE9"/>
<evidence type="ECO:0000256" key="8">
    <source>
        <dbReference type="ARBA" id="ARBA00023316"/>
    </source>
</evidence>
<sequence length="206" mass="22941">MKKALWIVLTGALLFAGLASAVFAEQQNVTVRQFDPATGKWVRKERKLAFKAPWSDSVIKPEIVPFSEKLPAGSIVVDTAQRRLFHVRGDGTAMRYGIGVGREGFEWRGREKISRKAEWPSWRPPAEMIRREAAQGRILPTVMEGGPENPLGARALYLGSTLFRIHGTNQPWTIGKAVSSGCIRMINDDIVSLYNQVRVGTIVVVR</sequence>
<protein>
    <submittedName>
        <fullName evidence="12">ErfK/YbiS/YcfS/YnhG family protein</fullName>
    </submittedName>
</protein>
<dbReference type="CDD" id="cd16913">
    <property type="entry name" value="YkuD_like"/>
    <property type="match status" value="1"/>
</dbReference>
<evidence type="ECO:0000256" key="5">
    <source>
        <dbReference type="ARBA" id="ARBA00022801"/>
    </source>
</evidence>
<evidence type="ECO:0000313" key="12">
    <source>
        <dbReference type="EMBL" id="EKF44583.1"/>
    </source>
</evidence>
<dbReference type="FunFam" id="2.40.440.10:FF:000002">
    <property type="entry name" value="L,D-transpeptidase ErfK/SrfK"/>
    <property type="match status" value="1"/>
</dbReference>
<name>K2NAE9_9HYPH</name>
<keyword evidence="3" id="KW-0328">Glycosyltransferase</keyword>
<comment type="similarity">
    <text evidence="2">Belongs to the YkuD family.</text>
</comment>
<keyword evidence="6 9" id="KW-0133">Cell shape</keyword>
<proteinExistence type="inferred from homology"/>
<dbReference type="Proteomes" id="UP000007374">
    <property type="component" value="Unassembled WGS sequence"/>
</dbReference>
<keyword evidence="8 9" id="KW-0961">Cell wall biogenesis/degradation</keyword>
<dbReference type="Pfam" id="PF03734">
    <property type="entry name" value="YkuD"/>
    <property type="match status" value="1"/>
</dbReference>
<dbReference type="UniPathway" id="UPA00219"/>
<dbReference type="PATRIC" id="fig|1231190.3.peg.535"/>
<keyword evidence="4" id="KW-0808">Transferase</keyword>
<evidence type="ECO:0000259" key="11">
    <source>
        <dbReference type="PROSITE" id="PS52029"/>
    </source>
</evidence>
<accession>K2NAE9</accession>
<feature type="active site" description="Nucleophile" evidence="9">
    <location>
        <position position="182"/>
    </location>
</feature>
<dbReference type="Gene3D" id="2.40.440.10">
    <property type="entry name" value="L,D-transpeptidase catalytic domain-like"/>
    <property type="match status" value="1"/>
</dbReference>
<evidence type="ECO:0000256" key="4">
    <source>
        <dbReference type="ARBA" id="ARBA00022679"/>
    </source>
</evidence>
<dbReference type="InterPro" id="IPR050979">
    <property type="entry name" value="LD-transpeptidase"/>
</dbReference>
<evidence type="ECO:0000256" key="7">
    <source>
        <dbReference type="ARBA" id="ARBA00022984"/>
    </source>
</evidence>
<evidence type="ECO:0000256" key="3">
    <source>
        <dbReference type="ARBA" id="ARBA00022676"/>
    </source>
</evidence>
<feature type="active site" description="Proton donor/acceptor" evidence="9">
    <location>
        <position position="166"/>
    </location>
</feature>
<keyword evidence="13" id="KW-1185">Reference proteome</keyword>
<evidence type="ECO:0000256" key="10">
    <source>
        <dbReference type="SAM" id="SignalP"/>
    </source>
</evidence>
<keyword evidence="5" id="KW-0378">Hydrolase</keyword>
<comment type="caution">
    <text evidence="12">The sequence shown here is derived from an EMBL/GenBank/DDBJ whole genome shotgun (WGS) entry which is preliminary data.</text>
</comment>
<dbReference type="PROSITE" id="PS52029">
    <property type="entry name" value="LD_TPASE"/>
    <property type="match status" value="1"/>
</dbReference>
<dbReference type="OrthoDB" id="9787225at2"/>
<evidence type="ECO:0000313" key="13">
    <source>
        <dbReference type="Proteomes" id="UP000007374"/>
    </source>
</evidence>
<reference evidence="12 13" key="1">
    <citation type="journal article" date="2012" name="J. Bacteriol.">
        <title>Genome Sequence of Nitratireductor indicus Type Strain C115.</title>
        <authorList>
            <person name="Lai Q."/>
            <person name="Li G."/>
            <person name="Yu Z."/>
            <person name="Shao Z."/>
        </authorList>
    </citation>
    <scope>NUCLEOTIDE SEQUENCE [LARGE SCALE GENOMIC DNA]</scope>
    <source>
        <strain evidence="12 13">C115</strain>
    </source>
</reference>
<dbReference type="SUPFAM" id="SSF141523">
    <property type="entry name" value="L,D-transpeptidase catalytic domain-like"/>
    <property type="match status" value="1"/>
</dbReference>
<evidence type="ECO:0000256" key="6">
    <source>
        <dbReference type="ARBA" id="ARBA00022960"/>
    </source>
</evidence>
<dbReference type="RefSeq" id="WP_009755830.1">
    <property type="nucleotide sequence ID" value="NZ_AMSI01000001.1"/>
</dbReference>
<dbReference type="GO" id="GO:0071555">
    <property type="term" value="P:cell wall organization"/>
    <property type="evidence" value="ECO:0007669"/>
    <property type="project" value="UniProtKB-UniRule"/>
</dbReference>
<dbReference type="GO" id="GO:0071972">
    <property type="term" value="F:peptidoglycan L,D-transpeptidase activity"/>
    <property type="evidence" value="ECO:0007669"/>
    <property type="project" value="TreeGrafter"/>
</dbReference>
<dbReference type="GO" id="GO:0018104">
    <property type="term" value="P:peptidoglycan-protein cross-linking"/>
    <property type="evidence" value="ECO:0007669"/>
    <property type="project" value="TreeGrafter"/>
</dbReference>
<dbReference type="InterPro" id="IPR005490">
    <property type="entry name" value="LD_TPept_cat_dom"/>
</dbReference>
<comment type="pathway">
    <text evidence="1 9">Cell wall biogenesis; peptidoglycan biosynthesis.</text>
</comment>
<keyword evidence="7 9" id="KW-0573">Peptidoglycan synthesis</keyword>
<dbReference type="STRING" id="721133.SAMN05216176_102511"/>
<dbReference type="PANTHER" id="PTHR30582:SF24">
    <property type="entry name" value="L,D-TRANSPEPTIDASE ERFK_SRFK-RELATED"/>
    <property type="match status" value="1"/>
</dbReference>
<dbReference type="eggNOG" id="COG1376">
    <property type="taxonomic scope" value="Bacteria"/>
</dbReference>
<dbReference type="EMBL" id="AMSI01000001">
    <property type="protein sequence ID" value="EKF44583.1"/>
    <property type="molecule type" value="Genomic_DNA"/>
</dbReference>
<feature type="domain" description="L,D-TPase catalytic" evidence="11">
    <location>
        <begin position="73"/>
        <end position="206"/>
    </location>
</feature>
<evidence type="ECO:0000256" key="2">
    <source>
        <dbReference type="ARBA" id="ARBA00005992"/>
    </source>
</evidence>
<dbReference type="InterPro" id="IPR038063">
    <property type="entry name" value="Transpep_catalytic_dom"/>
</dbReference>
<evidence type="ECO:0000256" key="9">
    <source>
        <dbReference type="PROSITE-ProRule" id="PRU01373"/>
    </source>
</evidence>
<feature type="signal peptide" evidence="10">
    <location>
        <begin position="1"/>
        <end position="24"/>
    </location>
</feature>
<evidence type="ECO:0000256" key="1">
    <source>
        <dbReference type="ARBA" id="ARBA00004752"/>
    </source>
</evidence>
<dbReference type="GO" id="GO:0008360">
    <property type="term" value="P:regulation of cell shape"/>
    <property type="evidence" value="ECO:0007669"/>
    <property type="project" value="UniProtKB-UniRule"/>
</dbReference>
<feature type="chain" id="PRO_5003862080" evidence="10">
    <location>
        <begin position="25"/>
        <end position="206"/>
    </location>
</feature>
<dbReference type="GO" id="GO:0005576">
    <property type="term" value="C:extracellular region"/>
    <property type="evidence" value="ECO:0007669"/>
    <property type="project" value="TreeGrafter"/>
</dbReference>